<name>A0A0C9Y4V6_9AGAM</name>
<dbReference type="Proteomes" id="UP000054018">
    <property type="component" value="Unassembled WGS sequence"/>
</dbReference>
<dbReference type="AlphaFoldDB" id="A0A0C9Y4V6"/>
<evidence type="ECO:0000313" key="2">
    <source>
        <dbReference type="Proteomes" id="UP000054018"/>
    </source>
</evidence>
<evidence type="ECO:0000313" key="1">
    <source>
        <dbReference type="EMBL" id="KIK19740.1"/>
    </source>
</evidence>
<sequence>MQDCALLPDLPTSPLASADADNDLPLLKGQCNLPFNDANDGYYYMGSVGGGLGLDENHVCQLNELENVEEEHYVIEGGPDIVISEFSDEESVGNEDDWS</sequence>
<dbReference type="STRING" id="765257.A0A0C9Y4V6"/>
<reference evidence="2" key="2">
    <citation type="submission" date="2015-01" db="EMBL/GenBank/DDBJ databases">
        <title>Evolutionary Origins and Diversification of the Mycorrhizal Mutualists.</title>
        <authorList>
            <consortium name="DOE Joint Genome Institute"/>
            <consortium name="Mycorrhizal Genomics Consortium"/>
            <person name="Kohler A."/>
            <person name="Kuo A."/>
            <person name="Nagy L.G."/>
            <person name="Floudas D."/>
            <person name="Copeland A."/>
            <person name="Barry K.W."/>
            <person name="Cichocki N."/>
            <person name="Veneault-Fourrey C."/>
            <person name="LaButti K."/>
            <person name="Lindquist E.A."/>
            <person name="Lipzen A."/>
            <person name="Lundell T."/>
            <person name="Morin E."/>
            <person name="Murat C."/>
            <person name="Riley R."/>
            <person name="Ohm R."/>
            <person name="Sun H."/>
            <person name="Tunlid A."/>
            <person name="Henrissat B."/>
            <person name="Grigoriev I.V."/>
            <person name="Hibbett D.S."/>
            <person name="Martin F."/>
        </authorList>
    </citation>
    <scope>NUCLEOTIDE SEQUENCE [LARGE SCALE GENOMIC DNA]</scope>
    <source>
        <strain evidence="2">441</strain>
    </source>
</reference>
<keyword evidence="2" id="KW-1185">Reference proteome</keyword>
<dbReference type="OrthoDB" id="2684934at2759"/>
<gene>
    <name evidence="1" type="ORF">PISMIDRAFT_13470</name>
</gene>
<accession>A0A0C9Y4V6</accession>
<dbReference type="HOGENOM" id="CLU_181699_0_0_1"/>
<organism evidence="1 2">
    <name type="scientific">Pisolithus microcarpus 441</name>
    <dbReference type="NCBI Taxonomy" id="765257"/>
    <lineage>
        <taxon>Eukaryota</taxon>
        <taxon>Fungi</taxon>
        <taxon>Dikarya</taxon>
        <taxon>Basidiomycota</taxon>
        <taxon>Agaricomycotina</taxon>
        <taxon>Agaricomycetes</taxon>
        <taxon>Agaricomycetidae</taxon>
        <taxon>Boletales</taxon>
        <taxon>Sclerodermatineae</taxon>
        <taxon>Pisolithaceae</taxon>
        <taxon>Pisolithus</taxon>
    </lineage>
</organism>
<protein>
    <submittedName>
        <fullName evidence="1">Uncharacterized protein</fullName>
    </submittedName>
</protein>
<proteinExistence type="predicted"/>
<dbReference type="EMBL" id="KN833779">
    <property type="protein sequence ID" value="KIK19740.1"/>
    <property type="molecule type" value="Genomic_DNA"/>
</dbReference>
<reference evidence="1 2" key="1">
    <citation type="submission" date="2014-04" db="EMBL/GenBank/DDBJ databases">
        <authorList>
            <consortium name="DOE Joint Genome Institute"/>
            <person name="Kuo A."/>
            <person name="Kohler A."/>
            <person name="Costa M.D."/>
            <person name="Nagy L.G."/>
            <person name="Floudas D."/>
            <person name="Copeland A."/>
            <person name="Barry K.W."/>
            <person name="Cichocki N."/>
            <person name="Veneault-Fourrey C."/>
            <person name="LaButti K."/>
            <person name="Lindquist E.A."/>
            <person name="Lipzen A."/>
            <person name="Lundell T."/>
            <person name="Morin E."/>
            <person name="Murat C."/>
            <person name="Sun H."/>
            <person name="Tunlid A."/>
            <person name="Henrissat B."/>
            <person name="Grigoriev I.V."/>
            <person name="Hibbett D.S."/>
            <person name="Martin F."/>
            <person name="Nordberg H.P."/>
            <person name="Cantor M.N."/>
            <person name="Hua S.X."/>
        </authorList>
    </citation>
    <scope>NUCLEOTIDE SEQUENCE [LARGE SCALE GENOMIC DNA]</scope>
    <source>
        <strain evidence="1 2">441</strain>
    </source>
</reference>